<sequence>MCSAIDRFSSFLKRMSGSDNPKIFPVEKKEGAISSESHPQDSETAAEERERENLEADHQKKPDEEIKNEDEPEPDKATASHRESEDDDGFKTPTSSDHRIPAITQCPPAPKKFRPPPSKLKRKAASPPASSRSIELDSSAEVESIFCPIVKDQDDTQQHKIKKPRTDDKDRS</sequence>
<comment type="caution">
    <text evidence="4">The sequence shown here is derived from an EMBL/GenBank/DDBJ whole genome shotgun (WGS) entry which is preliminary data.</text>
</comment>
<feature type="compositionally biased region" description="Basic and acidic residues" evidence="3">
    <location>
        <begin position="38"/>
        <end position="65"/>
    </location>
</feature>
<proteinExistence type="predicted"/>
<feature type="compositionally biased region" description="Basic residues" evidence="3">
    <location>
        <begin position="111"/>
        <end position="124"/>
    </location>
</feature>
<dbReference type="EMBL" id="SDAM02000166">
    <property type="protein sequence ID" value="KAH6826429.1"/>
    <property type="molecule type" value="Genomic_DNA"/>
</dbReference>
<feature type="region of interest" description="Disordered" evidence="3">
    <location>
        <begin position="1"/>
        <end position="172"/>
    </location>
</feature>
<dbReference type="AlphaFoldDB" id="A0AAD4J3T9"/>
<evidence type="ECO:0000313" key="5">
    <source>
        <dbReference type="Proteomes" id="UP001190926"/>
    </source>
</evidence>
<dbReference type="GO" id="GO:0004860">
    <property type="term" value="F:protein kinase inhibitor activity"/>
    <property type="evidence" value="ECO:0007669"/>
    <property type="project" value="UniProtKB-KW"/>
</dbReference>
<evidence type="ECO:0000256" key="2">
    <source>
        <dbReference type="ARBA" id="ARBA00023306"/>
    </source>
</evidence>
<organism evidence="4 5">
    <name type="scientific">Perilla frutescens var. hirtella</name>
    <name type="common">Perilla citriodora</name>
    <name type="synonym">Perilla setoyensis</name>
    <dbReference type="NCBI Taxonomy" id="608512"/>
    <lineage>
        <taxon>Eukaryota</taxon>
        <taxon>Viridiplantae</taxon>
        <taxon>Streptophyta</taxon>
        <taxon>Embryophyta</taxon>
        <taxon>Tracheophyta</taxon>
        <taxon>Spermatophyta</taxon>
        <taxon>Magnoliopsida</taxon>
        <taxon>eudicotyledons</taxon>
        <taxon>Gunneridae</taxon>
        <taxon>Pentapetalae</taxon>
        <taxon>asterids</taxon>
        <taxon>lamiids</taxon>
        <taxon>Lamiales</taxon>
        <taxon>Lamiaceae</taxon>
        <taxon>Nepetoideae</taxon>
        <taxon>Elsholtzieae</taxon>
        <taxon>Perilla</taxon>
    </lineage>
</organism>
<keyword evidence="5" id="KW-1185">Reference proteome</keyword>
<reference evidence="4 5" key="1">
    <citation type="journal article" date="2021" name="Nat. Commun.">
        <title>Incipient diploidization of the medicinal plant Perilla within 10,000 years.</title>
        <authorList>
            <person name="Zhang Y."/>
            <person name="Shen Q."/>
            <person name="Leng L."/>
            <person name="Zhang D."/>
            <person name="Chen S."/>
            <person name="Shi Y."/>
            <person name="Ning Z."/>
            <person name="Chen S."/>
        </authorList>
    </citation>
    <scope>NUCLEOTIDE SEQUENCE [LARGE SCALE GENOMIC DNA]</scope>
    <source>
        <strain evidence="5">cv. PC099</strain>
    </source>
</reference>
<dbReference type="InterPro" id="IPR040389">
    <property type="entry name" value="SMR"/>
</dbReference>
<dbReference type="GO" id="GO:0005634">
    <property type="term" value="C:nucleus"/>
    <property type="evidence" value="ECO:0007669"/>
    <property type="project" value="TreeGrafter"/>
</dbReference>
<feature type="compositionally biased region" description="Basic and acidic residues" evidence="3">
    <location>
        <begin position="151"/>
        <end position="172"/>
    </location>
</feature>
<accession>A0AAD4J3T9</accession>
<keyword evidence="2" id="KW-0131">Cell cycle</keyword>
<dbReference type="Proteomes" id="UP001190926">
    <property type="component" value="Unassembled WGS sequence"/>
</dbReference>
<evidence type="ECO:0000256" key="3">
    <source>
        <dbReference type="SAM" id="MobiDB-lite"/>
    </source>
</evidence>
<keyword evidence="1" id="KW-0649">Protein kinase inhibitor</keyword>
<feature type="compositionally biased region" description="Basic and acidic residues" evidence="3">
    <location>
        <begin position="74"/>
        <end position="84"/>
    </location>
</feature>
<protein>
    <submittedName>
        <fullName evidence="4">Uncharacterized protein</fullName>
    </submittedName>
</protein>
<dbReference type="PANTHER" id="PTHR33142">
    <property type="entry name" value="CYCLIN-DEPENDENT PROTEIN KINASE INHIBITOR SMR13"/>
    <property type="match status" value="1"/>
</dbReference>
<evidence type="ECO:0000256" key="1">
    <source>
        <dbReference type="ARBA" id="ARBA00023013"/>
    </source>
</evidence>
<gene>
    <name evidence="4" type="ORF">C2S53_013523</name>
</gene>
<dbReference type="PANTHER" id="PTHR33142:SF65">
    <property type="entry name" value="CYCLIN-DEPENDENT PROTEIN KINASE INHIBITOR SMR2-LIKE"/>
    <property type="match status" value="1"/>
</dbReference>
<evidence type="ECO:0000313" key="4">
    <source>
        <dbReference type="EMBL" id="KAH6826429.1"/>
    </source>
</evidence>
<name>A0AAD4J3T9_PERFH</name>
<dbReference type="GO" id="GO:0032875">
    <property type="term" value="P:regulation of DNA endoreduplication"/>
    <property type="evidence" value="ECO:0007669"/>
    <property type="project" value="InterPro"/>
</dbReference>